<feature type="non-terminal residue" evidence="2">
    <location>
        <position position="1"/>
    </location>
</feature>
<dbReference type="EMBL" id="CABFNO020001553">
    <property type="protein sequence ID" value="CAG9999733.1"/>
    <property type="molecule type" value="Genomic_DNA"/>
</dbReference>
<proteinExistence type="predicted"/>
<name>A0A9N9UXB3_9HYPO</name>
<protein>
    <submittedName>
        <fullName evidence="2">Uncharacterized protein</fullName>
    </submittedName>
</protein>
<keyword evidence="3" id="KW-1185">Reference proteome</keyword>
<dbReference type="AlphaFoldDB" id="A0A9N9UXB3"/>
<evidence type="ECO:0000256" key="1">
    <source>
        <dbReference type="SAM" id="MobiDB-lite"/>
    </source>
</evidence>
<accession>A0A9N9UXB3</accession>
<gene>
    <name evidence="2" type="ORF">CBYS24578_00002645</name>
</gene>
<evidence type="ECO:0000313" key="2">
    <source>
        <dbReference type="EMBL" id="CAG9999733.1"/>
    </source>
</evidence>
<comment type="caution">
    <text evidence="2">The sequence shown here is derived from an EMBL/GenBank/DDBJ whole genome shotgun (WGS) entry which is preliminary data.</text>
</comment>
<reference evidence="2" key="1">
    <citation type="submission" date="2021-10" db="EMBL/GenBank/DDBJ databases">
        <authorList>
            <person name="Piombo E."/>
        </authorList>
    </citation>
    <scope>NUCLEOTIDE SEQUENCE</scope>
</reference>
<feature type="region of interest" description="Disordered" evidence="1">
    <location>
        <begin position="1"/>
        <end position="95"/>
    </location>
</feature>
<sequence length="161" mass="16965">MVGWGEARSFGAENKSHGDGDNAAAPSGSLPQLNRANPIAPEEVTCWRTGRDRNAGLGWMGTPPSLDSLGSVPQARHPPDPEQLPTPAGACAGRPELPDLPGLAFPAGYRTAKLPIEMDILVSIRQIHPRITSLGIPEFAGADQSQPAMVSKGGLYIALRR</sequence>
<evidence type="ECO:0000313" key="3">
    <source>
        <dbReference type="Proteomes" id="UP000754883"/>
    </source>
</evidence>
<organism evidence="2 3">
    <name type="scientific">Clonostachys byssicola</name>
    <dbReference type="NCBI Taxonomy" id="160290"/>
    <lineage>
        <taxon>Eukaryota</taxon>
        <taxon>Fungi</taxon>
        <taxon>Dikarya</taxon>
        <taxon>Ascomycota</taxon>
        <taxon>Pezizomycotina</taxon>
        <taxon>Sordariomycetes</taxon>
        <taxon>Hypocreomycetidae</taxon>
        <taxon>Hypocreales</taxon>
        <taxon>Bionectriaceae</taxon>
        <taxon>Clonostachys</taxon>
    </lineage>
</organism>
<dbReference type="Proteomes" id="UP000754883">
    <property type="component" value="Unassembled WGS sequence"/>
</dbReference>